<accession>A0A059AYH0</accession>
<dbReference type="eggNOG" id="ENOG502R4BG">
    <property type="taxonomic scope" value="Eukaryota"/>
</dbReference>
<dbReference type="Pfam" id="PF20160">
    <property type="entry name" value="C-JID"/>
    <property type="match status" value="1"/>
</dbReference>
<dbReference type="GO" id="GO:0007165">
    <property type="term" value="P:signal transduction"/>
    <property type="evidence" value="ECO:0007669"/>
    <property type="project" value="InterPro"/>
</dbReference>
<dbReference type="Gene3D" id="3.40.50.10140">
    <property type="entry name" value="Toll/interleukin-1 receptor homology (TIR) domain"/>
    <property type="match status" value="1"/>
</dbReference>
<sequence>MASSEKNYHVFLSFRGTDVRNNFLRDLYGTLNQKGIYTFVDSEELRKGEQISPTLMSVIEESRVAIIIFSEDYAFSRWCLKELAKIMECKARKELIVLPVFYKVEPREVRRAIKGYGRAMAKHESDSENDLKAVEIWKKALFDAGNLSGWVCNDGDEAEVIQSIVRELPIRLERTPLDVAKYPIGIESLVEELKSLSQKELDGDDVLMIGIWGPGGIGKTTIAKAIYNAIEGQFRGAIFLERVRETSNKCDGLVELQRRLLSQIFPPKHVMVRSVAEGISLIKVRLYCKKVLLVLDDVDHLCQLDALAGGGNWFGKGSRIFVTSRDKHLFTTSRCEYCVNEVKPLKDDEALDLFICHAFPNSQKVEIRNDLIDRAVHYASGLPLALEVLGSFLCGRNEPAWKSELDKLSNKPNENIDRILKISFYGLEKNERNIFLDIACFFKGKSIEYITEVLDGCDFATTIGIEILMERSLIRNEHGTLQMHDLVELMGKNIVMQDNLGQCSRLWLFEDVLDILCEEKGTEAIEAIVVDLFTPKEKNLSLEEITIEVDAFKKIRDLRMLIFPEAHISSEGPVRLPSNLRWLKWPNAPLLKFGSGPKKLIGLDLQKSHIRQLDDKFKHFRVLKYINFSQCKSLVSVPDLSLLPNLERLNLDGCRSLVEVHQSVACHDKLKFLSLKFCSNLSIFPHTLKTKSLQALDLFGCSKLKKFSDILEKMEHLEELDLGWTAIKELPTSVENLLSVKLINLAFCKRLIALPSSVYKLQNLEHLILRGCSNFVVFPKNSEDPTDPNGNLRFRNLYRLELNGCNLSKIEFLENSSSFPKLAHLDLSGNKFTHLPTSINEYDDLEHLIMCNCKQLKKIPQLPPNMHMLWAKGCRSLQEFPDLSGLSSKLLSVDFSSCRELFRKGANTADVLLPKEHPKLGYYDILLSGRELPEWFLHCKDGSISFMVPRDSQDKFVGLALCLVLGPEEGEVGCGIEILVNGRRVFDLGRQFHFLKSDHVWMTYLPTSGLLCEEGEVLRDDRNHFQVHLEAYKGRLKKCGFHLICEQREDELRIELQHHQPTETNWPLEERDSDEDNWIDTEDEESSSETDDELIKAIDPENEGRSLMSAGKIIVPGRTDACLAQESGCRSCGHWLTKRFLRERGMRF</sequence>
<dbReference type="InterPro" id="IPR032675">
    <property type="entry name" value="LRR_dom_sf"/>
</dbReference>
<dbReference type="InterPro" id="IPR044974">
    <property type="entry name" value="Disease_R_plants"/>
</dbReference>
<dbReference type="PANTHER" id="PTHR11017:SF292">
    <property type="entry name" value="AAA+ ATPASE DOMAIN-CONTAINING PROTEIN"/>
    <property type="match status" value="1"/>
</dbReference>
<feature type="compositionally biased region" description="Acidic residues" evidence="8">
    <location>
        <begin position="1071"/>
        <end position="1092"/>
    </location>
</feature>
<dbReference type="InterPro" id="IPR058192">
    <property type="entry name" value="WHD_ROQ1-like"/>
</dbReference>
<evidence type="ECO:0000256" key="5">
    <source>
        <dbReference type="ARBA" id="ARBA00022821"/>
    </source>
</evidence>
<dbReference type="SMART" id="SM00255">
    <property type="entry name" value="TIR"/>
    <property type="match status" value="1"/>
</dbReference>
<keyword evidence="4" id="KW-0378">Hydrolase</keyword>
<dbReference type="InParanoid" id="A0A059AYH0"/>
<dbReference type="InterPro" id="IPR058546">
    <property type="entry name" value="RPS4B/Roq1-like_LRR"/>
</dbReference>
<dbReference type="Gene3D" id="3.40.50.300">
    <property type="entry name" value="P-loop containing nucleotide triphosphate hydrolases"/>
    <property type="match status" value="1"/>
</dbReference>
<keyword evidence="3" id="KW-0677">Repeat</keyword>
<evidence type="ECO:0000256" key="6">
    <source>
        <dbReference type="ARBA" id="ARBA00023027"/>
    </source>
</evidence>
<evidence type="ECO:0000259" key="9">
    <source>
        <dbReference type="PROSITE" id="PS50104"/>
    </source>
</evidence>
<dbReference type="InterPro" id="IPR036390">
    <property type="entry name" value="WH_DNA-bd_sf"/>
</dbReference>
<name>A0A059AYH0_EUCGR</name>
<evidence type="ECO:0000256" key="7">
    <source>
        <dbReference type="ARBA" id="ARBA00047304"/>
    </source>
</evidence>
<dbReference type="InterPro" id="IPR002182">
    <property type="entry name" value="NB-ARC"/>
</dbReference>
<dbReference type="InterPro" id="IPR042197">
    <property type="entry name" value="Apaf_helical"/>
</dbReference>
<dbReference type="PANTHER" id="PTHR11017">
    <property type="entry name" value="LEUCINE-RICH REPEAT-CONTAINING PROTEIN"/>
    <property type="match status" value="1"/>
</dbReference>
<dbReference type="Pfam" id="PF23282">
    <property type="entry name" value="WHD_ROQ1"/>
    <property type="match status" value="1"/>
</dbReference>
<dbReference type="Pfam" id="PF23286">
    <property type="entry name" value="LRR_13"/>
    <property type="match status" value="1"/>
</dbReference>
<organism evidence="10">
    <name type="scientific">Eucalyptus grandis</name>
    <name type="common">Flooded gum</name>
    <dbReference type="NCBI Taxonomy" id="71139"/>
    <lineage>
        <taxon>Eukaryota</taxon>
        <taxon>Viridiplantae</taxon>
        <taxon>Streptophyta</taxon>
        <taxon>Embryophyta</taxon>
        <taxon>Tracheophyta</taxon>
        <taxon>Spermatophyta</taxon>
        <taxon>Magnoliopsida</taxon>
        <taxon>eudicotyledons</taxon>
        <taxon>Gunneridae</taxon>
        <taxon>Pentapetalae</taxon>
        <taxon>rosids</taxon>
        <taxon>malvids</taxon>
        <taxon>Myrtales</taxon>
        <taxon>Myrtaceae</taxon>
        <taxon>Myrtoideae</taxon>
        <taxon>Eucalypteae</taxon>
        <taxon>Eucalyptus</taxon>
    </lineage>
</organism>
<dbReference type="PROSITE" id="PS50104">
    <property type="entry name" value="TIR"/>
    <property type="match status" value="1"/>
</dbReference>
<keyword evidence="6" id="KW-0520">NAD</keyword>
<dbReference type="EC" id="3.2.2.6" evidence="1"/>
<gene>
    <name evidence="10" type="ORF">EUGRSUZ_H01444</name>
</gene>
<dbReference type="InterPro" id="IPR035897">
    <property type="entry name" value="Toll_tir_struct_dom_sf"/>
</dbReference>
<dbReference type="PROSITE" id="PS51450">
    <property type="entry name" value="LRR"/>
    <property type="match status" value="1"/>
</dbReference>
<dbReference type="FunCoup" id="A0A059AYH0">
    <property type="interactions" value="427"/>
</dbReference>
<dbReference type="InterPro" id="IPR027417">
    <property type="entry name" value="P-loop_NTPase"/>
</dbReference>
<dbReference type="SUPFAM" id="SSF52540">
    <property type="entry name" value="P-loop containing nucleoside triphosphate hydrolases"/>
    <property type="match status" value="1"/>
</dbReference>
<evidence type="ECO:0000256" key="4">
    <source>
        <dbReference type="ARBA" id="ARBA00022801"/>
    </source>
</evidence>
<evidence type="ECO:0000256" key="3">
    <source>
        <dbReference type="ARBA" id="ARBA00022737"/>
    </source>
</evidence>
<feature type="domain" description="TIR" evidence="9">
    <location>
        <begin position="6"/>
        <end position="172"/>
    </location>
</feature>
<reference evidence="10" key="1">
    <citation type="submission" date="2013-07" db="EMBL/GenBank/DDBJ databases">
        <title>The genome of Eucalyptus grandis.</title>
        <authorList>
            <person name="Schmutz J."/>
            <person name="Hayes R."/>
            <person name="Myburg A."/>
            <person name="Tuskan G."/>
            <person name="Grattapaglia D."/>
            <person name="Rokhsar D.S."/>
        </authorList>
    </citation>
    <scope>NUCLEOTIDE SEQUENCE</scope>
    <source>
        <tissue evidence="10">Leaf extractions</tissue>
    </source>
</reference>
<proteinExistence type="predicted"/>
<dbReference type="InterPro" id="IPR045344">
    <property type="entry name" value="C-JID"/>
</dbReference>
<dbReference type="Pfam" id="PF00931">
    <property type="entry name" value="NB-ARC"/>
    <property type="match status" value="1"/>
</dbReference>
<keyword evidence="2" id="KW-0433">Leucine-rich repeat</keyword>
<dbReference type="SUPFAM" id="SSF52058">
    <property type="entry name" value="L domain-like"/>
    <property type="match status" value="1"/>
</dbReference>
<dbReference type="InterPro" id="IPR003591">
    <property type="entry name" value="Leu-rich_rpt_typical-subtyp"/>
</dbReference>
<comment type="catalytic activity">
    <reaction evidence="7">
        <text>NAD(+) + H2O = ADP-D-ribose + nicotinamide + H(+)</text>
        <dbReference type="Rhea" id="RHEA:16301"/>
        <dbReference type="ChEBI" id="CHEBI:15377"/>
        <dbReference type="ChEBI" id="CHEBI:15378"/>
        <dbReference type="ChEBI" id="CHEBI:17154"/>
        <dbReference type="ChEBI" id="CHEBI:57540"/>
        <dbReference type="ChEBI" id="CHEBI:57967"/>
        <dbReference type="EC" id="3.2.2.6"/>
    </reaction>
    <physiologicalReaction direction="left-to-right" evidence="7">
        <dbReference type="Rhea" id="RHEA:16302"/>
    </physiologicalReaction>
</comment>
<dbReference type="Gramene" id="KCW58809">
    <property type="protein sequence ID" value="KCW58809"/>
    <property type="gene ID" value="EUGRSUZ_H01444"/>
</dbReference>
<evidence type="ECO:0000256" key="1">
    <source>
        <dbReference type="ARBA" id="ARBA00011982"/>
    </source>
</evidence>
<evidence type="ECO:0000256" key="8">
    <source>
        <dbReference type="SAM" id="MobiDB-lite"/>
    </source>
</evidence>
<protein>
    <recommendedName>
        <fullName evidence="1">ADP-ribosyl cyclase/cyclic ADP-ribose hydrolase</fullName>
        <ecNumber evidence="1">3.2.2.6</ecNumber>
    </recommendedName>
</protein>
<dbReference type="GO" id="GO:0061809">
    <property type="term" value="F:NAD+ nucleosidase activity, cyclic ADP-ribose generating"/>
    <property type="evidence" value="ECO:0007669"/>
    <property type="project" value="UniProtKB-EC"/>
</dbReference>
<dbReference type="FunFam" id="3.40.50.10140:FF:000007">
    <property type="entry name" value="Disease resistance protein (TIR-NBS-LRR class)"/>
    <property type="match status" value="1"/>
</dbReference>
<dbReference type="Pfam" id="PF01582">
    <property type="entry name" value="TIR"/>
    <property type="match status" value="1"/>
</dbReference>
<feature type="region of interest" description="Disordered" evidence="8">
    <location>
        <begin position="1061"/>
        <end position="1093"/>
    </location>
</feature>
<keyword evidence="5" id="KW-0611">Plant defense</keyword>
<dbReference type="SUPFAM" id="SSF52200">
    <property type="entry name" value="Toll/Interleukin receptor TIR domain"/>
    <property type="match status" value="1"/>
</dbReference>
<evidence type="ECO:0000256" key="2">
    <source>
        <dbReference type="ARBA" id="ARBA00022614"/>
    </source>
</evidence>
<dbReference type="Gene3D" id="3.80.10.10">
    <property type="entry name" value="Ribonuclease Inhibitor"/>
    <property type="match status" value="2"/>
</dbReference>
<dbReference type="SMART" id="SM00369">
    <property type="entry name" value="LRR_TYP"/>
    <property type="match status" value="2"/>
</dbReference>
<dbReference type="InterPro" id="IPR000157">
    <property type="entry name" value="TIR_dom"/>
</dbReference>
<dbReference type="GO" id="GO:0006952">
    <property type="term" value="P:defense response"/>
    <property type="evidence" value="ECO:0007669"/>
    <property type="project" value="UniProtKB-KW"/>
</dbReference>
<dbReference type="AlphaFoldDB" id="A0A059AYH0"/>
<dbReference type="InterPro" id="IPR001611">
    <property type="entry name" value="Leu-rich_rpt"/>
</dbReference>
<dbReference type="Gene3D" id="1.10.8.430">
    <property type="entry name" value="Helical domain of apoptotic protease-activating factors"/>
    <property type="match status" value="1"/>
</dbReference>
<evidence type="ECO:0000313" key="10">
    <source>
        <dbReference type="EMBL" id="KCW58809.1"/>
    </source>
</evidence>
<dbReference type="GO" id="GO:0043531">
    <property type="term" value="F:ADP binding"/>
    <property type="evidence" value="ECO:0007669"/>
    <property type="project" value="InterPro"/>
</dbReference>
<dbReference type="EMBL" id="KK198760">
    <property type="protein sequence ID" value="KCW58809.1"/>
    <property type="molecule type" value="Genomic_DNA"/>
</dbReference>
<dbReference type="SUPFAM" id="SSF46785">
    <property type="entry name" value="Winged helix' DNA-binding domain"/>
    <property type="match status" value="1"/>
</dbReference>
<dbReference type="PRINTS" id="PR00364">
    <property type="entry name" value="DISEASERSIST"/>
</dbReference>